<dbReference type="InterPro" id="IPR011006">
    <property type="entry name" value="CheY-like_superfamily"/>
</dbReference>
<dbReference type="InterPro" id="IPR036641">
    <property type="entry name" value="HPT_dom_sf"/>
</dbReference>
<dbReference type="Pfam" id="PF00072">
    <property type="entry name" value="Response_reg"/>
    <property type="match status" value="1"/>
</dbReference>
<keyword evidence="1 2" id="KW-0597">Phosphoprotein</keyword>
<feature type="domain" description="Response regulatory" evidence="3">
    <location>
        <begin position="5"/>
        <end position="122"/>
    </location>
</feature>
<dbReference type="RefSeq" id="WP_274111937.1">
    <property type="nucleotide sequence ID" value="NZ_JAPCKI010000008.1"/>
</dbReference>
<evidence type="ECO:0000259" key="3">
    <source>
        <dbReference type="PROSITE" id="PS50110"/>
    </source>
</evidence>
<accession>A0ABT5RYU9</accession>
<dbReference type="Proteomes" id="UP001148932">
    <property type="component" value="Unassembled WGS sequence"/>
</dbReference>
<evidence type="ECO:0000256" key="1">
    <source>
        <dbReference type="ARBA" id="ARBA00022553"/>
    </source>
</evidence>
<proteinExistence type="predicted"/>
<dbReference type="EMBL" id="JAPCKI010000008">
    <property type="protein sequence ID" value="MDD2178879.1"/>
    <property type="molecule type" value="Genomic_DNA"/>
</dbReference>
<evidence type="ECO:0000313" key="5">
    <source>
        <dbReference type="Proteomes" id="UP001148932"/>
    </source>
</evidence>
<dbReference type="Gene3D" id="3.40.50.2300">
    <property type="match status" value="1"/>
</dbReference>
<protein>
    <submittedName>
        <fullName evidence="4">Response regulator</fullName>
    </submittedName>
</protein>
<comment type="caution">
    <text evidence="4">The sequence shown here is derived from an EMBL/GenBank/DDBJ whole genome shotgun (WGS) entry which is preliminary data.</text>
</comment>
<dbReference type="SUPFAM" id="SSF47226">
    <property type="entry name" value="Histidine-containing phosphotransfer domain, HPT domain"/>
    <property type="match status" value="1"/>
</dbReference>
<gene>
    <name evidence="4" type="ORF">OIN59_15680</name>
</gene>
<dbReference type="Gene3D" id="1.20.120.160">
    <property type="entry name" value="HPT domain"/>
    <property type="match status" value="1"/>
</dbReference>
<dbReference type="SMART" id="SM00448">
    <property type="entry name" value="REC"/>
    <property type="match status" value="1"/>
</dbReference>
<dbReference type="PANTHER" id="PTHR44591">
    <property type="entry name" value="STRESS RESPONSE REGULATOR PROTEIN 1"/>
    <property type="match status" value="1"/>
</dbReference>
<reference evidence="4" key="1">
    <citation type="submission" date="2022-10" db="EMBL/GenBank/DDBJ databases">
        <title>Description of microaerobic benzene degrading bacteria.</title>
        <authorList>
            <person name="Bedics A."/>
            <person name="Tancsics A."/>
            <person name="Banerjee S."/>
        </authorList>
    </citation>
    <scope>NUCLEOTIDE SEQUENCE</scope>
    <source>
        <strain evidence="4">D2M1</strain>
    </source>
</reference>
<sequence>MTAPKVLLVEDDSSIARFVQMALEELPIELLICANVPDAMEALRAGGVELILTDLMLPGESGIDLVQRLLQEPVQDRRIPVAVFSAGLTPPVREQLQAMKVWRMVSKPASVAELEACVTDALALTSGPTVSAPAVAVTAGNEVSDDEAQAIATHFAGDEFLFKAYRASCLKQFAADVRQGDAACAAQDWPALRRLAHSLATVLLTLGHPTQSVRARQLENTAAQSAADASLEHWRLLRAFLQQL</sequence>
<evidence type="ECO:0000313" key="4">
    <source>
        <dbReference type="EMBL" id="MDD2178879.1"/>
    </source>
</evidence>
<organism evidence="4 5">
    <name type="scientific">Acidovorax benzenivorans</name>
    <dbReference type="NCBI Taxonomy" id="2987520"/>
    <lineage>
        <taxon>Bacteria</taxon>
        <taxon>Pseudomonadati</taxon>
        <taxon>Pseudomonadota</taxon>
        <taxon>Betaproteobacteria</taxon>
        <taxon>Burkholderiales</taxon>
        <taxon>Comamonadaceae</taxon>
        <taxon>Acidovorax</taxon>
    </lineage>
</organism>
<dbReference type="SUPFAM" id="SSF52172">
    <property type="entry name" value="CheY-like"/>
    <property type="match status" value="1"/>
</dbReference>
<name>A0ABT5RYU9_9BURK</name>
<dbReference type="InterPro" id="IPR050595">
    <property type="entry name" value="Bact_response_regulator"/>
</dbReference>
<feature type="modified residue" description="4-aspartylphosphate" evidence="2">
    <location>
        <position position="54"/>
    </location>
</feature>
<dbReference type="PROSITE" id="PS50110">
    <property type="entry name" value="RESPONSE_REGULATORY"/>
    <property type="match status" value="1"/>
</dbReference>
<dbReference type="InterPro" id="IPR001789">
    <property type="entry name" value="Sig_transdc_resp-reg_receiver"/>
</dbReference>
<dbReference type="PANTHER" id="PTHR44591:SF3">
    <property type="entry name" value="RESPONSE REGULATORY DOMAIN-CONTAINING PROTEIN"/>
    <property type="match status" value="1"/>
</dbReference>
<keyword evidence="5" id="KW-1185">Reference proteome</keyword>
<dbReference type="CDD" id="cd00156">
    <property type="entry name" value="REC"/>
    <property type="match status" value="1"/>
</dbReference>
<evidence type="ECO:0000256" key="2">
    <source>
        <dbReference type="PROSITE-ProRule" id="PRU00169"/>
    </source>
</evidence>